<reference evidence="4 5" key="1">
    <citation type="journal article" date="2017" name="Mol. Biol. Evol.">
        <title>The 4-celled Tetrabaena socialis nuclear genome reveals the essential components for genetic control of cell number at the origin of multicellularity in the volvocine lineage.</title>
        <authorList>
            <person name="Featherston J."/>
            <person name="Arakaki Y."/>
            <person name="Hanschen E.R."/>
            <person name="Ferris P.J."/>
            <person name="Michod R.E."/>
            <person name="Olson B.J.S.C."/>
            <person name="Nozaki H."/>
            <person name="Durand P.M."/>
        </authorList>
    </citation>
    <scope>NUCLEOTIDE SEQUENCE [LARGE SCALE GENOMIC DNA]</scope>
    <source>
        <strain evidence="4 5">NIES-571</strain>
    </source>
</reference>
<dbReference type="SUPFAM" id="SSF52540">
    <property type="entry name" value="P-loop containing nucleoside triphosphate hydrolases"/>
    <property type="match status" value="1"/>
</dbReference>
<keyword evidence="2" id="KW-0472">Membrane</keyword>
<dbReference type="Proteomes" id="UP000236333">
    <property type="component" value="Unassembled WGS sequence"/>
</dbReference>
<name>A0A2J8AJ21_9CHLO</name>
<dbReference type="AlphaFoldDB" id="A0A2J8AJ21"/>
<dbReference type="PANTHER" id="PTHR46434:SF1">
    <property type="entry name" value="GENETIC INTERACTOR OF PROHIBITINS 3, MITOCHONDRIAL"/>
    <property type="match status" value="1"/>
</dbReference>
<evidence type="ECO:0000259" key="3">
    <source>
        <dbReference type="Pfam" id="PF01926"/>
    </source>
</evidence>
<keyword evidence="5" id="KW-1185">Reference proteome</keyword>
<dbReference type="GO" id="GO:0005739">
    <property type="term" value="C:mitochondrion"/>
    <property type="evidence" value="ECO:0007669"/>
    <property type="project" value="TreeGrafter"/>
</dbReference>
<dbReference type="InterPro" id="IPR050896">
    <property type="entry name" value="Mito_lipid_metab_GTPase"/>
</dbReference>
<dbReference type="InterPro" id="IPR006073">
    <property type="entry name" value="GTP-bd"/>
</dbReference>
<dbReference type="EMBL" id="PGGS01000008">
    <property type="protein sequence ID" value="PNH12511.1"/>
    <property type="molecule type" value="Genomic_DNA"/>
</dbReference>
<gene>
    <name evidence="4" type="ORF">TSOC_000567</name>
</gene>
<dbReference type="InterPro" id="IPR027417">
    <property type="entry name" value="P-loop_NTPase"/>
</dbReference>
<evidence type="ECO:0000313" key="4">
    <source>
        <dbReference type="EMBL" id="PNH12511.1"/>
    </source>
</evidence>
<feature type="transmembrane region" description="Helical" evidence="2">
    <location>
        <begin position="462"/>
        <end position="482"/>
    </location>
</feature>
<keyword evidence="2" id="KW-0812">Transmembrane</keyword>
<proteinExistence type="predicted"/>
<dbReference type="Gene3D" id="3.40.50.300">
    <property type="entry name" value="P-loop containing nucleotide triphosphate hydrolases"/>
    <property type="match status" value="1"/>
</dbReference>
<feature type="region of interest" description="Disordered" evidence="1">
    <location>
        <begin position="834"/>
        <end position="886"/>
    </location>
</feature>
<feature type="compositionally biased region" description="Low complexity" evidence="1">
    <location>
        <begin position="21"/>
        <end position="43"/>
    </location>
</feature>
<feature type="compositionally biased region" description="Polar residues" evidence="1">
    <location>
        <begin position="710"/>
        <end position="726"/>
    </location>
</feature>
<evidence type="ECO:0000256" key="2">
    <source>
        <dbReference type="SAM" id="Phobius"/>
    </source>
</evidence>
<organism evidence="4 5">
    <name type="scientific">Tetrabaena socialis</name>
    <dbReference type="NCBI Taxonomy" id="47790"/>
    <lineage>
        <taxon>Eukaryota</taxon>
        <taxon>Viridiplantae</taxon>
        <taxon>Chlorophyta</taxon>
        <taxon>core chlorophytes</taxon>
        <taxon>Chlorophyceae</taxon>
        <taxon>CS clade</taxon>
        <taxon>Chlamydomonadales</taxon>
        <taxon>Tetrabaenaceae</taxon>
        <taxon>Tetrabaena</taxon>
    </lineage>
</organism>
<feature type="region of interest" description="Disordered" evidence="1">
    <location>
        <begin position="1"/>
        <end position="96"/>
    </location>
</feature>
<dbReference type="Pfam" id="PF01926">
    <property type="entry name" value="MMR_HSR1"/>
    <property type="match status" value="1"/>
</dbReference>
<protein>
    <recommendedName>
        <fullName evidence="3">G domain-containing protein</fullName>
    </recommendedName>
</protein>
<feature type="compositionally biased region" description="Basic and acidic residues" evidence="1">
    <location>
        <begin position="838"/>
        <end position="859"/>
    </location>
</feature>
<feature type="region of interest" description="Disordered" evidence="1">
    <location>
        <begin position="241"/>
        <end position="281"/>
    </location>
</feature>
<keyword evidence="2" id="KW-1133">Transmembrane helix</keyword>
<dbReference type="GO" id="GO:0005525">
    <property type="term" value="F:GTP binding"/>
    <property type="evidence" value="ECO:0007669"/>
    <property type="project" value="InterPro"/>
</dbReference>
<dbReference type="PANTHER" id="PTHR46434">
    <property type="entry name" value="GENETIC INTERACTOR OF PROHIBITINS 3, MITOCHONDRIAL"/>
    <property type="match status" value="1"/>
</dbReference>
<sequence length="886" mass="91248">MVVAITGGECARPAHTKRHSGSSSPASSSISPYSPYSSSGPGPCRTAEVPYGMAVEADPTSSSNSSSSEVPASQRAKSSSGNGMGSGMRAEKRGQHIQPRRLQQHGLQHRLLRHKHGVAAALVKGQGAWAPHLGLLVPAPLLLGRARPSAAAAAAASRVPLLLWFPHRDGPSFKLPVKTIIRPGDILDDAGPRHHALPLGASPLLAMSHPPSFSAPPITTPGGACTSVPVLARLYGNASDAASTSSRSDRSITGDLLSRRTGSGAQRRPAVAAAASTSGGGGGGVDLAALAAGGASLLSDEALKALGVALPSHCCGCGMRLQRREPEAPGFFVIPSRLLEPEAEAGGRRAAEEGGPVQAVEAARREMDEAAEADTDDVGMLGAEDEPDVLCQRCFSLKHSGKVRVQAAETALPDFDLAKKARLRTAPNSVWLQPMHSTAADAPTGLRGRPTRTASDAGPRRAGVLLLLLMLTLVLLLTLWLGPAAVVRLCRTDRVAVRVVQPTPEIVQQQRKLPPLAARDGGGGMRNQFTNIHHFANPLYCRVRAAASPVPGVGRTNGFKPLAGLAVPLPPLSYQSEAPPALLPPPPPPPPSSLSLLLRGRPTAAAAAAGLPYLQGPLAVTSSIAERGITQPPGPTPAAALAVAKGRSRAGSTGRNPEGAADPWFVAGTCTAPLCPAGSVGFDVEDDGGGARKAAAVTSPATSPAACSGSRYTSTAMRSSHTSRGPSLSRMPGARGATQDNGIIARTANAGKSSLINAMKRVAGTAGKGDPTVAPVPGTTLGLLQVPGMPLGPKHRAFDTPGVPHSHQLTSQLGLEEVKKVFEKPGVSCLLPKTQMRAHKEQRVQRADRTERRAEREGPGMRVAAPAEAPPPRPPRSAGGAGRDRR</sequence>
<comment type="caution">
    <text evidence="4">The sequence shown here is derived from an EMBL/GenBank/DDBJ whole genome shotgun (WGS) entry which is preliminary data.</text>
</comment>
<accession>A0A2J8AJ21</accession>
<feature type="domain" description="G" evidence="3">
    <location>
        <begin position="747"/>
        <end position="821"/>
    </location>
</feature>
<evidence type="ECO:0000256" key="1">
    <source>
        <dbReference type="SAM" id="MobiDB-lite"/>
    </source>
</evidence>
<feature type="region of interest" description="Disordered" evidence="1">
    <location>
        <begin position="701"/>
        <end position="736"/>
    </location>
</feature>
<evidence type="ECO:0000313" key="5">
    <source>
        <dbReference type="Proteomes" id="UP000236333"/>
    </source>
</evidence>
<dbReference type="OrthoDB" id="1696305at2759"/>